<name>D5GGI0_TUBMM</name>
<dbReference type="Gene3D" id="3.30.420.10">
    <property type="entry name" value="Ribonuclease H-like superfamily/Ribonuclease H"/>
    <property type="match status" value="1"/>
</dbReference>
<evidence type="ECO:0000313" key="14">
    <source>
        <dbReference type="EMBL" id="CAZ83623.1"/>
    </source>
</evidence>
<evidence type="ECO:0000256" key="9">
    <source>
        <dbReference type="ARBA" id="ARBA00022759"/>
    </source>
</evidence>
<dbReference type="FunFam" id="3.40.970.10:FF:000002">
    <property type="entry name" value="Ribonuclease H"/>
    <property type="match status" value="1"/>
</dbReference>
<dbReference type="GeneID" id="9185545"/>
<dbReference type="Pfam" id="PF01693">
    <property type="entry name" value="Cauli_VI"/>
    <property type="match status" value="2"/>
</dbReference>
<evidence type="ECO:0000259" key="13">
    <source>
        <dbReference type="PROSITE" id="PS50879"/>
    </source>
</evidence>
<evidence type="ECO:0000256" key="3">
    <source>
        <dbReference type="ARBA" id="ARBA00004065"/>
    </source>
</evidence>
<dbReference type="GO" id="GO:0046872">
    <property type="term" value="F:metal ion binding"/>
    <property type="evidence" value="ECO:0007669"/>
    <property type="project" value="UniProtKB-KW"/>
</dbReference>
<dbReference type="InterPro" id="IPR050092">
    <property type="entry name" value="RNase_H"/>
</dbReference>
<dbReference type="HOGENOM" id="CLU_030894_0_5_1"/>
<dbReference type="Gene3D" id="3.40.970.10">
    <property type="entry name" value="Ribonuclease H1, N-terminal domain"/>
    <property type="match status" value="2"/>
</dbReference>
<dbReference type="GO" id="GO:0003676">
    <property type="term" value="F:nucleic acid binding"/>
    <property type="evidence" value="ECO:0007669"/>
    <property type="project" value="InterPro"/>
</dbReference>
<comment type="cofactor">
    <cofactor evidence="2">
        <name>Mg(2+)</name>
        <dbReference type="ChEBI" id="CHEBI:18420"/>
    </cofactor>
</comment>
<dbReference type="PROSITE" id="PS50879">
    <property type="entry name" value="RNASE_H_1"/>
    <property type="match status" value="1"/>
</dbReference>
<protein>
    <recommendedName>
        <fullName evidence="6">Ribonuclease H</fullName>
        <ecNumber evidence="5">3.1.26.4</ecNumber>
    </recommendedName>
</protein>
<keyword evidence="9" id="KW-0255">Endonuclease</keyword>
<evidence type="ECO:0000256" key="11">
    <source>
        <dbReference type="ARBA" id="ARBA00022842"/>
    </source>
</evidence>
<accession>D5GGI0</accession>
<dbReference type="CDD" id="cd09280">
    <property type="entry name" value="RNase_HI_eukaryote_like"/>
    <property type="match status" value="1"/>
</dbReference>
<keyword evidence="7" id="KW-0540">Nuclease</keyword>
<dbReference type="InterPro" id="IPR009027">
    <property type="entry name" value="Ribosomal_bL9/RNase_H1_N"/>
</dbReference>
<evidence type="ECO:0000256" key="1">
    <source>
        <dbReference type="ARBA" id="ARBA00000077"/>
    </source>
</evidence>
<evidence type="ECO:0000256" key="6">
    <source>
        <dbReference type="ARBA" id="ARBA00017721"/>
    </source>
</evidence>
<dbReference type="RefSeq" id="XP_002839432.1">
    <property type="nucleotide sequence ID" value="XM_002839386.1"/>
</dbReference>
<dbReference type="InterPro" id="IPR011320">
    <property type="entry name" value="RNase_H1_N"/>
</dbReference>
<dbReference type="EC" id="3.1.26.4" evidence="5"/>
<comment type="function">
    <text evidence="3">Endonuclease that specifically degrades the RNA of RNA-DNA hybrids.</text>
</comment>
<feature type="region of interest" description="Disordered" evidence="12">
    <location>
        <begin position="210"/>
        <end position="236"/>
    </location>
</feature>
<dbReference type="AlphaFoldDB" id="D5GGI0"/>
<keyword evidence="15" id="KW-1185">Reference proteome</keyword>
<dbReference type="SUPFAM" id="SSF55658">
    <property type="entry name" value="L9 N-domain-like"/>
    <property type="match status" value="2"/>
</dbReference>
<evidence type="ECO:0000256" key="2">
    <source>
        <dbReference type="ARBA" id="ARBA00001946"/>
    </source>
</evidence>
<dbReference type="InterPro" id="IPR012337">
    <property type="entry name" value="RNaseH-like_sf"/>
</dbReference>
<dbReference type="FunFam" id="3.30.420.10:FF:000090">
    <property type="entry name" value="Ribonuclease H"/>
    <property type="match status" value="1"/>
</dbReference>
<proteinExistence type="inferred from homology"/>
<dbReference type="InterPro" id="IPR037056">
    <property type="entry name" value="RNase_H1_N_sf"/>
</dbReference>
<sequence>MKYYAVRSGFHPGVYTSWADCMSQIKGFKGAKFKSFPSEEEAQLFLNGVDPTLDPNSASYTAKYYGVRSGKNPGVYTDWATAEQQVVGVQKPKVRCFATREEAEAFVNSGGSGGLSPVSVDDRKRPVRAGAGDAAAPSKTAVYGGEDSSELETRTPMPKKRKSVGNNLNQEETKLKMALLCDPPMLEEAAPQEMHPDDDAVLRALDGRLREEDNGTSDEDSSDSNATLVNNDEVKPKPRVIAKKSSILRIYTDGSALRNGKPSAIAGVGVWFGDKDSRNISEPLPGPRQTNSRAELTAILRAINVAPMHREVAIYTDSEYAIKCVTVWHINWSKNNWITSVGRPVENQDLIIQILEKLKERERYGSKTSFEWVQGHTGRNDGNSEADRLAVEGARIAEAMINRRY</sequence>
<dbReference type="SUPFAM" id="SSF53098">
    <property type="entry name" value="Ribonuclease H-like"/>
    <property type="match status" value="1"/>
</dbReference>
<keyword evidence="8" id="KW-0479">Metal-binding</keyword>
<dbReference type="GO" id="GO:0004523">
    <property type="term" value="F:RNA-DNA hybrid ribonuclease activity"/>
    <property type="evidence" value="ECO:0007669"/>
    <property type="project" value="UniProtKB-EC"/>
</dbReference>
<reference evidence="14 15" key="1">
    <citation type="journal article" date="2010" name="Nature">
        <title>Perigord black truffle genome uncovers evolutionary origins and mechanisms of symbiosis.</title>
        <authorList>
            <person name="Martin F."/>
            <person name="Kohler A."/>
            <person name="Murat C."/>
            <person name="Balestrini R."/>
            <person name="Coutinho P.M."/>
            <person name="Jaillon O."/>
            <person name="Montanini B."/>
            <person name="Morin E."/>
            <person name="Noel B."/>
            <person name="Percudani R."/>
            <person name="Porcel B."/>
            <person name="Rubini A."/>
            <person name="Amicucci A."/>
            <person name="Amselem J."/>
            <person name="Anthouard V."/>
            <person name="Arcioni S."/>
            <person name="Artiguenave F."/>
            <person name="Aury J.M."/>
            <person name="Ballario P."/>
            <person name="Bolchi A."/>
            <person name="Brenna A."/>
            <person name="Brun A."/>
            <person name="Buee M."/>
            <person name="Cantarel B."/>
            <person name="Chevalier G."/>
            <person name="Couloux A."/>
            <person name="Da Silva C."/>
            <person name="Denoeud F."/>
            <person name="Duplessis S."/>
            <person name="Ghignone S."/>
            <person name="Hilselberger B."/>
            <person name="Iotti M."/>
            <person name="Marcais B."/>
            <person name="Mello A."/>
            <person name="Miranda M."/>
            <person name="Pacioni G."/>
            <person name="Quesneville H."/>
            <person name="Riccioni C."/>
            <person name="Ruotolo R."/>
            <person name="Splivallo R."/>
            <person name="Stocchi V."/>
            <person name="Tisserant E."/>
            <person name="Viscomi A.R."/>
            <person name="Zambonelli A."/>
            <person name="Zampieri E."/>
            <person name="Henrissat B."/>
            <person name="Lebrun M.H."/>
            <person name="Paolocci F."/>
            <person name="Bonfante P."/>
            <person name="Ottonello S."/>
            <person name="Wincker P."/>
        </authorList>
    </citation>
    <scope>NUCLEOTIDE SEQUENCE [LARGE SCALE GENOMIC DNA]</scope>
    <source>
        <strain evidence="14 15">Mel28</strain>
    </source>
</reference>
<feature type="domain" description="RNase H type-1" evidence="13">
    <location>
        <begin position="244"/>
        <end position="395"/>
    </location>
</feature>
<dbReference type="PANTHER" id="PTHR10642">
    <property type="entry name" value="RIBONUCLEASE H1"/>
    <property type="match status" value="1"/>
</dbReference>
<keyword evidence="10" id="KW-0378">Hydrolase</keyword>
<dbReference type="Pfam" id="PF00075">
    <property type="entry name" value="RNase_H"/>
    <property type="match status" value="1"/>
</dbReference>
<dbReference type="eggNOG" id="KOG3752">
    <property type="taxonomic scope" value="Eukaryota"/>
</dbReference>
<evidence type="ECO:0000256" key="7">
    <source>
        <dbReference type="ARBA" id="ARBA00022722"/>
    </source>
</evidence>
<dbReference type="Proteomes" id="UP000006911">
    <property type="component" value="Unassembled WGS sequence"/>
</dbReference>
<evidence type="ECO:0000256" key="5">
    <source>
        <dbReference type="ARBA" id="ARBA00012180"/>
    </source>
</evidence>
<dbReference type="InterPro" id="IPR002156">
    <property type="entry name" value="RNaseH_domain"/>
</dbReference>
<comment type="similarity">
    <text evidence="4">Belongs to the RNase H family.</text>
</comment>
<dbReference type="InterPro" id="IPR036397">
    <property type="entry name" value="RNaseH_sf"/>
</dbReference>
<organism evidence="14 15">
    <name type="scientific">Tuber melanosporum (strain Mel28)</name>
    <name type="common">Perigord black truffle</name>
    <dbReference type="NCBI Taxonomy" id="656061"/>
    <lineage>
        <taxon>Eukaryota</taxon>
        <taxon>Fungi</taxon>
        <taxon>Dikarya</taxon>
        <taxon>Ascomycota</taxon>
        <taxon>Pezizomycotina</taxon>
        <taxon>Pezizomycetes</taxon>
        <taxon>Pezizales</taxon>
        <taxon>Tuberaceae</taxon>
        <taxon>Tuber</taxon>
    </lineage>
</organism>
<evidence type="ECO:0000256" key="8">
    <source>
        <dbReference type="ARBA" id="ARBA00022723"/>
    </source>
</evidence>
<evidence type="ECO:0000256" key="4">
    <source>
        <dbReference type="ARBA" id="ARBA00005300"/>
    </source>
</evidence>
<evidence type="ECO:0000313" key="15">
    <source>
        <dbReference type="Proteomes" id="UP000006911"/>
    </source>
</evidence>
<dbReference type="InParanoid" id="D5GGI0"/>
<dbReference type="EMBL" id="FN430264">
    <property type="protein sequence ID" value="CAZ83623.1"/>
    <property type="molecule type" value="Genomic_DNA"/>
</dbReference>
<dbReference type="PANTHER" id="PTHR10642:SF26">
    <property type="entry name" value="RIBONUCLEASE H1"/>
    <property type="match status" value="1"/>
</dbReference>
<dbReference type="FunCoup" id="D5GGI0">
    <property type="interactions" value="230"/>
</dbReference>
<gene>
    <name evidence="14" type="ORF">GSTUM_00007397001</name>
</gene>
<feature type="region of interest" description="Disordered" evidence="12">
    <location>
        <begin position="107"/>
        <end position="169"/>
    </location>
</feature>
<keyword evidence="11" id="KW-0460">Magnesium</keyword>
<dbReference type="KEGG" id="tml:GSTUM_00007397001"/>
<comment type="catalytic activity">
    <reaction evidence="1">
        <text>Endonucleolytic cleavage to 5'-phosphomonoester.</text>
        <dbReference type="EC" id="3.1.26.4"/>
    </reaction>
</comment>
<dbReference type="STRING" id="656061.D5GGI0"/>
<evidence type="ECO:0000256" key="12">
    <source>
        <dbReference type="SAM" id="MobiDB-lite"/>
    </source>
</evidence>
<dbReference type="GO" id="GO:0043137">
    <property type="term" value="P:DNA replication, removal of RNA primer"/>
    <property type="evidence" value="ECO:0007669"/>
    <property type="project" value="TreeGrafter"/>
</dbReference>
<dbReference type="OMA" id="ELWYGLY"/>
<evidence type="ECO:0000256" key="10">
    <source>
        <dbReference type="ARBA" id="ARBA00022801"/>
    </source>
</evidence>